<sequence length="311" mass="32726">MIQKRRIAAYGVCHGEGDRLLLTRSSDQAAFPGIWQIPGGGIDHGEHPADGVVREFAEETGLAVEVIGLRAAVSDVLALPGVEIAEHTDRIVYDVRVTGGTLRDEPDGTTDLAAWITPEQLRALPLMPFTAELFGLPVDPLPGATHTTPAPPGGRVTRGQRFAAYGLATDPAGRVLLTLIASGYPGAGRWHLPGGGTDFGEQPAVALLRELAEESGQVGRVTDLLDVSHHRNPAARGPEGYAIDWHAVRVLYRVAVDAPTEPVVTEAAGGSTARAAWFEPAEAARLDLTDVSAAALARVAGRPAGLSAERY</sequence>
<dbReference type="Proteomes" id="UP001144280">
    <property type="component" value="Unassembled WGS sequence"/>
</dbReference>
<evidence type="ECO:0000256" key="3">
    <source>
        <dbReference type="ARBA" id="ARBA00022801"/>
    </source>
</evidence>
<gene>
    <name evidence="6" type="ORF">Pa4123_32590</name>
</gene>
<dbReference type="PROSITE" id="PS51462">
    <property type="entry name" value="NUDIX"/>
    <property type="match status" value="2"/>
</dbReference>
<evidence type="ECO:0000256" key="2">
    <source>
        <dbReference type="ARBA" id="ARBA00005582"/>
    </source>
</evidence>
<name>A0ABQ5QUX8_9ACTN</name>
<evidence type="ECO:0000313" key="7">
    <source>
        <dbReference type="Proteomes" id="UP001144280"/>
    </source>
</evidence>
<dbReference type="InterPro" id="IPR015797">
    <property type="entry name" value="NUDIX_hydrolase-like_dom_sf"/>
</dbReference>
<comment type="cofactor">
    <cofactor evidence="1">
        <name>Mg(2+)</name>
        <dbReference type="ChEBI" id="CHEBI:18420"/>
    </cofactor>
</comment>
<protein>
    <recommendedName>
        <fullName evidence="5">Nudix hydrolase domain-containing protein</fullName>
    </recommendedName>
</protein>
<dbReference type="CDD" id="cd02883">
    <property type="entry name" value="NUDIX_Hydrolase"/>
    <property type="match status" value="2"/>
</dbReference>
<keyword evidence="7" id="KW-1185">Reference proteome</keyword>
<comment type="caution">
    <text evidence="6">The sequence shown here is derived from an EMBL/GenBank/DDBJ whole genome shotgun (WGS) entry which is preliminary data.</text>
</comment>
<dbReference type="Pfam" id="PF00293">
    <property type="entry name" value="NUDIX"/>
    <property type="match status" value="2"/>
</dbReference>
<dbReference type="InterPro" id="IPR000086">
    <property type="entry name" value="NUDIX_hydrolase_dom"/>
</dbReference>
<accession>A0ABQ5QUX8</accession>
<comment type="similarity">
    <text evidence="2 4">Belongs to the Nudix hydrolase family.</text>
</comment>
<proteinExistence type="inferred from homology"/>
<evidence type="ECO:0000313" key="6">
    <source>
        <dbReference type="EMBL" id="GLH97984.1"/>
    </source>
</evidence>
<evidence type="ECO:0000259" key="5">
    <source>
        <dbReference type="PROSITE" id="PS51462"/>
    </source>
</evidence>
<feature type="domain" description="Nudix hydrolase" evidence="5">
    <location>
        <begin position="159"/>
        <end position="301"/>
    </location>
</feature>
<dbReference type="PANTHER" id="PTHR43046">
    <property type="entry name" value="GDP-MANNOSE MANNOSYL HYDROLASE"/>
    <property type="match status" value="1"/>
</dbReference>
<evidence type="ECO:0000256" key="1">
    <source>
        <dbReference type="ARBA" id="ARBA00001946"/>
    </source>
</evidence>
<dbReference type="Gene3D" id="3.90.79.10">
    <property type="entry name" value="Nucleoside Triphosphate Pyrophosphohydrolase"/>
    <property type="match status" value="2"/>
</dbReference>
<feature type="domain" description="Nudix hydrolase" evidence="5">
    <location>
        <begin position="3"/>
        <end position="140"/>
    </location>
</feature>
<keyword evidence="3 4" id="KW-0378">Hydrolase</keyword>
<dbReference type="PANTHER" id="PTHR43046:SF14">
    <property type="entry name" value="MUTT_NUDIX FAMILY PROTEIN"/>
    <property type="match status" value="1"/>
</dbReference>
<dbReference type="RefSeq" id="WP_281896414.1">
    <property type="nucleotide sequence ID" value="NZ_BSDI01000013.1"/>
</dbReference>
<dbReference type="InterPro" id="IPR020476">
    <property type="entry name" value="Nudix_hydrolase"/>
</dbReference>
<organism evidence="6 7">
    <name type="scientific">Phytohabitans aurantiacus</name>
    <dbReference type="NCBI Taxonomy" id="3016789"/>
    <lineage>
        <taxon>Bacteria</taxon>
        <taxon>Bacillati</taxon>
        <taxon>Actinomycetota</taxon>
        <taxon>Actinomycetes</taxon>
        <taxon>Micromonosporales</taxon>
        <taxon>Micromonosporaceae</taxon>
    </lineage>
</organism>
<dbReference type="PRINTS" id="PR00502">
    <property type="entry name" value="NUDIXFAMILY"/>
</dbReference>
<dbReference type="PROSITE" id="PS00893">
    <property type="entry name" value="NUDIX_BOX"/>
    <property type="match status" value="2"/>
</dbReference>
<dbReference type="EMBL" id="BSDI01000013">
    <property type="protein sequence ID" value="GLH97984.1"/>
    <property type="molecule type" value="Genomic_DNA"/>
</dbReference>
<evidence type="ECO:0000256" key="4">
    <source>
        <dbReference type="RuleBase" id="RU003476"/>
    </source>
</evidence>
<dbReference type="SUPFAM" id="SSF55811">
    <property type="entry name" value="Nudix"/>
    <property type="match status" value="2"/>
</dbReference>
<dbReference type="InterPro" id="IPR020084">
    <property type="entry name" value="NUDIX_hydrolase_CS"/>
</dbReference>
<reference evidence="6" key="1">
    <citation type="submission" date="2022-12" db="EMBL/GenBank/DDBJ databases">
        <title>New Phytohabitans aurantiacus sp. RD004123 nov., an actinomycete isolated from soil.</title>
        <authorList>
            <person name="Triningsih D.W."/>
            <person name="Harunari E."/>
            <person name="Igarashi Y."/>
        </authorList>
    </citation>
    <scope>NUCLEOTIDE SEQUENCE</scope>
    <source>
        <strain evidence="6">RD004123</strain>
    </source>
</reference>